<dbReference type="AlphaFoldDB" id="A0A6N8UDJ0"/>
<dbReference type="PANTHER" id="PTHR43191">
    <property type="entry name" value="RRNA METHYLTRANSFERASE 3"/>
    <property type="match status" value="1"/>
</dbReference>
<dbReference type="Pfam" id="PF00588">
    <property type="entry name" value="SpoU_methylase"/>
    <property type="match status" value="1"/>
</dbReference>
<dbReference type="RefSeq" id="WP_160624960.1">
    <property type="nucleotide sequence ID" value="NZ_WUUQ01000002.1"/>
</dbReference>
<evidence type="ECO:0000256" key="1">
    <source>
        <dbReference type="ARBA" id="ARBA00007228"/>
    </source>
</evidence>
<dbReference type="InterPro" id="IPR029064">
    <property type="entry name" value="Ribosomal_eL30-like_sf"/>
</dbReference>
<feature type="domain" description="MRM3-like substrate binding" evidence="5">
    <location>
        <begin position="8"/>
        <end position="78"/>
    </location>
</feature>
<dbReference type="Gene3D" id="3.30.1330.30">
    <property type="match status" value="1"/>
</dbReference>
<dbReference type="InterPro" id="IPR053888">
    <property type="entry name" value="MRM3-like_sub_bind"/>
</dbReference>
<protein>
    <submittedName>
        <fullName evidence="6">RNA methyltransferase</fullName>
    </submittedName>
</protein>
<accession>A0A6N8UDJ0</accession>
<dbReference type="CDD" id="cd18095">
    <property type="entry name" value="SpoU-like_rRNA-MTase"/>
    <property type="match status" value="1"/>
</dbReference>
<dbReference type="InterPro" id="IPR029028">
    <property type="entry name" value="Alpha/beta_knot_MTases"/>
</dbReference>
<dbReference type="EMBL" id="WUUQ01000002">
    <property type="protein sequence ID" value="MXQ73517.1"/>
    <property type="molecule type" value="Genomic_DNA"/>
</dbReference>
<reference evidence="6 7" key="1">
    <citation type="submission" date="2019-12" db="EMBL/GenBank/DDBJ databases">
        <authorList>
            <person name="Yang R."/>
        </authorList>
    </citation>
    <scope>NUCLEOTIDE SEQUENCE [LARGE SCALE GENOMIC DNA]</scope>
    <source>
        <strain evidence="6 7">DONG20-135</strain>
    </source>
</reference>
<dbReference type="Pfam" id="PF22435">
    <property type="entry name" value="MRM3-like_sub_bind"/>
    <property type="match status" value="1"/>
</dbReference>
<evidence type="ECO:0000259" key="5">
    <source>
        <dbReference type="Pfam" id="PF22435"/>
    </source>
</evidence>
<sequence length="243" mass="27318">MEITSKTNQKVKQWVRYHQKKYRDEDQKFLIEGEHLIEEAIKHAAIECIMVRKGVKHAFSSYPCYVCSDDVMDKLSMSVSKADIMACVSYLKAPMKWGNRLVLLDQVQDPGNVGTIIRTACSFGFDGVILSDQAVDLYNEKLIRSTQGALFHIPVWRQSLLEALEICHNHQIPVYATSLHKAVTLSDMKRVSSCALIFGNEGSGVSPELLAKSDQNIIIEMTAFESLNVAVAAGICMYHFRKD</sequence>
<dbReference type="InterPro" id="IPR029026">
    <property type="entry name" value="tRNA_m1G_MTases_N"/>
</dbReference>
<feature type="domain" description="tRNA/rRNA methyltransferase SpoU type" evidence="4">
    <location>
        <begin position="101"/>
        <end position="238"/>
    </location>
</feature>
<dbReference type="Proteomes" id="UP000434036">
    <property type="component" value="Unassembled WGS sequence"/>
</dbReference>
<evidence type="ECO:0000313" key="7">
    <source>
        <dbReference type="Proteomes" id="UP000434036"/>
    </source>
</evidence>
<dbReference type="SUPFAM" id="SSF55315">
    <property type="entry name" value="L30e-like"/>
    <property type="match status" value="1"/>
</dbReference>
<dbReference type="PANTHER" id="PTHR43191:SF2">
    <property type="entry name" value="RRNA METHYLTRANSFERASE 3, MITOCHONDRIAL"/>
    <property type="match status" value="1"/>
</dbReference>
<dbReference type="GO" id="GO:0032259">
    <property type="term" value="P:methylation"/>
    <property type="evidence" value="ECO:0007669"/>
    <property type="project" value="UniProtKB-KW"/>
</dbReference>
<evidence type="ECO:0000256" key="2">
    <source>
        <dbReference type="ARBA" id="ARBA00022603"/>
    </source>
</evidence>
<dbReference type="Gene3D" id="3.40.1280.10">
    <property type="match status" value="1"/>
</dbReference>
<evidence type="ECO:0000313" key="6">
    <source>
        <dbReference type="EMBL" id="MXQ73517.1"/>
    </source>
</evidence>
<dbReference type="GO" id="GO:0006396">
    <property type="term" value="P:RNA processing"/>
    <property type="evidence" value="ECO:0007669"/>
    <property type="project" value="InterPro"/>
</dbReference>
<comment type="similarity">
    <text evidence="1">Belongs to the class IV-like SAM-binding methyltransferase superfamily. RNA methyltransferase TrmH family.</text>
</comment>
<evidence type="ECO:0000256" key="3">
    <source>
        <dbReference type="ARBA" id="ARBA00022679"/>
    </source>
</evidence>
<dbReference type="InterPro" id="IPR051259">
    <property type="entry name" value="rRNA_Methyltransferase"/>
</dbReference>
<keyword evidence="7" id="KW-1185">Reference proteome</keyword>
<comment type="caution">
    <text evidence="6">The sequence shown here is derived from an EMBL/GenBank/DDBJ whole genome shotgun (WGS) entry which is preliminary data.</text>
</comment>
<dbReference type="GO" id="GO:0008173">
    <property type="term" value="F:RNA methyltransferase activity"/>
    <property type="evidence" value="ECO:0007669"/>
    <property type="project" value="InterPro"/>
</dbReference>
<name>A0A6N8UDJ0_9FIRM</name>
<keyword evidence="2 6" id="KW-0489">Methyltransferase</keyword>
<reference evidence="6 7" key="2">
    <citation type="submission" date="2020-01" db="EMBL/GenBank/DDBJ databases">
        <title>Clostridiaceae sp. nov. isolated from the gut of human by culturomics.</title>
        <authorList>
            <person name="Chang Y."/>
        </authorList>
    </citation>
    <scope>NUCLEOTIDE SEQUENCE [LARGE SCALE GENOMIC DNA]</scope>
    <source>
        <strain evidence="6 7">DONG20-135</strain>
    </source>
</reference>
<organism evidence="6 7">
    <name type="scientific">Copranaerobaculum intestinale</name>
    <dbReference type="NCBI Taxonomy" id="2692629"/>
    <lineage>
        <taxon>Bacteria</taxon>
        <taxon>Bacillati</taxon>
        <taxon>Bacillota</taxon>
        <taxon>Erysipelotrichia</taxon>
        <taxon>Erysipelotrichales</taxon>
        <taxon>Erysipelotrichaceae</taxon>
        <taxon>Copranaerobaculum</taxon>
    </lineage>
</organism>
<gene>
    <name evidence="6" type="ORF">GSF08_06170</name>
</gene>
<dbReference type="GO" id="GO:0003723">
    <property type="term" value="F:RNA binding"/>
    <property type="evidence" value="ECO:0007669"/>
    <property type="project" value="InterPro"/>
</dbReference>
<proteinExistence type="inferred from homology"/>
<dbReference type="SUPFAM" id="SSF75217">
    <property type="entry name" value="alpha/beta knot"/>
    <property type="match status" value="1"/>
</dbReference>
<evidence type="ECO:0000259" key="4">
    <source>
        <dbReference type="Pfam" id="PF00588"/>
    </source>
</evidence>
<dbReference type="InterPro" id="IPR001537">
    <property type="entry name" value="SpoU_MeTrfase"/>
</dbReference>
<keyword evidence="3 6" id="KW-0808">Transferase</keyword>